<name>A0ABQ2CR31_9GAMM</name>
<accession>A0ABQ2CR31</accession>
<comment type="caution">
    <text evidence="3">The sequence shown here is derived from an EMBL/GenBank/DDBJ whole genome shotgun (WGS) entry which is preliminary data.</text>
</comment>
<keyword evidence="1" id="KW-0472">Membrane</keyword>
<feature type="domain" description="DUF6436" evidence="2">
    <location>
        <begin position="39"/>
        <end position="176"/>
    </location>
</feature>
<sequence length="184" mass="20164">MKTWGVRWLLAGIWIIAIGWAWWWLDGRHERTFERPAFFAGVEVAAPFSSGQVQVVHVWQNECPCNAGHEAYINEMTRRFGAQGVRFARAGSSPGGRGDILAELPHWPLPQAWAGWPGGPSVAIWDASGKLAYVGPYSDGASCNAESSFIEPVLQALLQGRTVQAAQYDTVACLCELDEEAFGD</sequence>
<dbReference type="EMBL" id="BMNN01000005">
    <property type="protein sequence ID" value="GGJ04737.1"/>
    <property type="molecule type" value="Genomic_DNA"/>
</dbReference>
<keyword evidence="1" id="KW-0812">Transmembrane</keyword>
<dbReference type="InterPro" id="IPR036249">
    <property type="entry name" value="Thioredoxin-like_sf"/>
</dbReference>
<dbReference type="Pfam" id="PF20029">
    <property type="entry name" value="DUF6436"/>
    <property type="match status" value="1"/>
</dbReference>
<dbReference type="RefSeq" id="WP_188636708.1">
    <property type="nucleotide sequence ID" value="NZ_BMNN01000005.1"/>
</dbReference>
<dbReference type="InterPro" id="IPR045494">
    <property type="entry name" value="DUF6436"/>
</dbReference>
<evidence type="ECO:0000313" key="4">
    <source>
        <dbReference type="Proteomes" id="UP000633263"/>
    </source>
</evidence>
<organism evidence="3 4">
    <name type="scientific">Halopseudomonas pertucinogena</name>
    <dbReference type="NCBI Taxonomy" id="86175"/>
    <lineage>
        <taxon>Bacteria</taxon>
        <taxon>Pseudomonadati</taxon>
        <taxon>Pseudomonadota</taxon>
        <taxon>Gammaproteobacteria</taxon>
        <taxon>Pseudomonadales</taxon>
        <taxon>Pseudomonadaceae</taxon>
        <taxon>Halopseudomonas</taxon>
    </lineage>
</organism>
<evidence type="ECO:0000259" key="2">
    <source>
        <dbReference type="Pfam" id="PF20029"/>
    </source>
</evidence>
<feature type="transmembrane region" description="Helical" evidence="1">
    <location>
        <begin position="6"/>
        <end position="25"/>
    </location>
</feature>
<evidence type="ECO:0000313" key="3">
    <source>
        <dbReference type="EMBL" id="GGJ04737.1"/>
    </source>
</evidence>
<evidence type="ECO:0000256" key="1">
    <source>
        <dbReference type="SAM" id="Phobius"/>
    </source>
</evidence>
<gene>
    <name evidence="3" type="ORF">GCM10009083_22020</name>
</gene>
<keyword evidence="1" id="KW-1133">Transmembrane helix</keyword>
<proteinExistence type="predicted"/>
<dbReference type="SUPFAM" id="SSF52833">
    <property type="entry name" value="Thioredoxin-like"/>
    <property type="match status" value="1"/>
</dbReference>
<reference evidence="4" key="1">
    <citation type="journal article" date="2019" name="Int. J. Syst. Evol. Microbiol.">
        <title>The Global Catalogue of Microorganisms (GCM) 10K type strain sequencing project: providing services to taxonomists for standard genome sequencing and annotation.</title>
        <authorList>
            <consortium name="The Broad Institute Genomics Platform"/>
            <consortium name="The Broad Institute Genome Sequencing Center for Infectious Disease"/>
            <person name="Wu L."/>
            <person name="Ma J."/>
        </authorList>
    </citation>
    <scope>NUCLEOTIDE SEQUENCE [LARGE SCALE GENOMIC DNA]</scope>
    <source>
        <strain evidence="4">JCM 11590</strain>
    </source>
</reference>
<dbReference type="Proteomes" id="UP000633263">
    <property type="component" value="Unassembled WGS sequence"/>
</dbReference>
<keyword evidence="4" id="KW-1185">Reference proteome</keyword>
<protein>
    <recommendedName>
        <fullName evidence="2">DUF6436 domain-containing protein</fullName>
    </recommendedName>
</protein>